<keyword evidence="1" id="KW-0812">Transmembrane</keyword>
<sequence>MNPADHHLLAFYRSEIRFESEVVNGRLQALLGSQSFLVIAYATAVTGSNNHWGSAMVLLIPVLFSLLGLVLALMAWPGIRAAYAAIAKWETKERALHDQCASLANFTLAATENDSIDMTRRSQEGALFAHRAPIVFVIAWIVFAIIPFCLWLE</sequence>
<feature type="transmembrane region" description="Helical" evidence="1">
    <location>
        <begin position="57"/>
        <end position="79"/>
    </location>
</feature>
<evidence type="ECO:0000313" key="3">
    <source>
        <dbReference type="Proteomes" id="UP000540556"/>
    </source>
</evidence>
<reference evidence="2 3" key="1">
    <citation type="submission" date="2020-04" db="EMBL/GenBank/DDBJ databases">
        <title>Description of novel Gluconacetobacter.</title>
        <authorList>
            <person name="Sombolestani A."/>
        </authorList>
    </citation>
    <scope>NUCLEOTIDE SEQUENCE [LARGE SCALE GENOMIC DNA]</scope>
    <source>
        <strain evidence="2 3">LMG 27800</strain>
    </source>
</reference>
<name>A0A7W4PQA0_9PROT</name>
<dbReference type="AlphaFoldDB" id="A0A7W4PQA0"/>
<gene>
    <name evidence="2" type="ORF">HLH27_14025</name>
</gene>
<evidence type="ECO:0000313" key="2">
    <source>
        <dbReference type="EMBL" id="MBB2206123.1"/>
    </source>
</evidence>
<accession>A0A7W4PQA0</accession>
<dbReference type="Proteomes" id="UP000540556">
    <property type="component" value="Unassembled WGS sequence"/>
</dbReference>
<organism evidence="2 3">
    <name type="scientific">Gluconacetobacter takamatsuzukensis</name>
    <dbReference type="NCBI Taxonomy" id="1286190"/>
    <lineage>
        <taxon>Bacteria</taxon>
        <taxon>Pseudomonadati</taxon>
        <taxon>Pseudomonadota</taxon>
        <taxon>Alphaproteobacteria</taxon>
        <taxon>Acetobacterales</taxon>
        <taxon>Acetobacteraceae</taxon>
        <taxon>Gluconacetobacter</taxon>
    </lineage>
</organism>
<keyword evidence="1" id="KW-1133">Transmembrane helix</keyword>
<dbReference type="RefSeq" id="WP_182950655.1">
    <property type="nucleotide sequence ID" value="NZ_JABEQK010000011.1"/>
</dbReference>
<evidence type="ECO:0000256" key="1">
    <source>
        <dbReference type="SAM" id="Phobius"/>
    </source>
</evidence>
<comment type="caution">
    <text evidence="2">The sequence shown here is derived from an EMBL/GenBank/DDBJ whole genome shotgun (WGS) entry which is preliminary data.</text>
</comment>
<keyword evidence="1" id="KW-0472">Membrane</keyword>
<keyword evidence="3" id="KW-1185">Reference proteome</keyword>
<feature type="transmembrane region" description="Helical" evidence="1">
    <location>
        <begin position="132"/>
        <end position="152"/>
    </location>
</feature>
<dbReference type="EMBL" id="JABEQK010000011">
    <property type="protein sequence ID" value="MBB2206123.1"/>
    <property type="molecule type" value="Genomic_DNA"/>
</dbReference>
<proteinExistence type="predicted"/>
<protein>
    <submittedName>
        <fullName evidence="2">Uncharacterized protein</fullName>
    </submittedName>
</protein>